<reference evidence="1 2" key="1">
    <citation type="submission" date="2020-05" db="EMBL/GenBank/DDBJ databases">
        <authorList>
            <person name="Whitworth D."/>
        </authorList>
    </citation>
    <scope>NUCLEOTIDE SEQUENCE [LARGE SCALE GENOMIC DNA]</scope>
    <source>
        <strain evidence="1 2">CA046A</strain>
    </source>
</reference>
<evidence type="ECO:0000313" key="2">
    <source>
        <dbReference type="Proteomes" id="UP000528460"/>
    </source>
</evidence>
<dbReference type="AlphaFoldDB" id="A0A7Y4JN51"/>
<protein>
    <submittedName>
        <fullName evidence="1">Uncharacterized protein</fullName>
    </submittedName>
</protein>
<dbReference type="RefSeq" id="WP_171412098.1">
    <property type="nucleotide sequence ID" value="NZ_JABFJW010000008.1"/>
</dbReference>
<evidence type="ECO:0000313" key="1">
    <source>
        <dbReference type="EMBL" id="NOK07829.1"/>
    </source>
</evidence>
<sequence>MLTVANSEEFRDVSPKQRVPRLEDRGEYVAGEASLYRVLREAGQLAHRCPVKPPTPRPRRRAHGQRALQGMELGHHLLEGTGDGHLPPSPHVADSSFMGTWLNVAFIQCADIARVERELSRLLVEGGRRLTTPKPRTRERHDRMQYGLGDEVQRWGLAGFHGAPGWTVLRTAPFELLMQGTPPLLARLSSRLGVPAFQYNIYDSTPEFLMEADADGRVELSGFVGHDVTRYWNSEPPMERLETQFRIIDPSAVADWAKSAMPEALVTGWFYRSRASSPLTEFDKLRESQRADLVRWLGQLGTRIDPDSREWQVHPAHIVRRLAQAGSAYLPAEGCVELAIQTVFGGPNAKHCDNLFLVETLVPHAPMPVDGFVLYAEASSK</sequence>
<name>A0A7Y4JN51_9BACT</name>
<proteinExistence type="predicted"/>
<gene>
    <name evidence="1" type="ORF">HNS30_02060</name>
</gene>
<comment type="caution">
    <text evidence="1">The sequence shown here is derived from an EMBL/GenBank/DDBJ whole genome shotgun (WGS) entry which is preliminary data.</text>
</comment>
<organism evidence="1 2">
    <name type="scientific">Corallococcus exercitus</name>
    <dbReference type="NCBI Taxonomy" id="2316736"/>
    <lineage>
        <taxon>Bacteria</taxon>
        <taxon>Pseudomonadati</taxon>
        <taxon>Myxococcota</taxon>
        <taxon>Myxococcia</taxon>
        <taxon>Myxococcales</taxon>
        <taxon>Cystobacterineae</taxon>
        <taxon>Myxococcaceae</taxon>
        <taxon>Corallococcus</taxon>
    </lineage>
</organism>
<dbReference type="EMBL" id="JABFJW010000008">
    <property type="protein sequence ID" value="NOK07829.1"/>
    <property type="molecule type" value="Genomic_DNA"/>
</dbReference>
<dbReference type="Proteomes" id="UP000528460">
    <property type="component" value="Unassembled WGS sequence"/>
</dbReference>
<accession>A0A7Y4JN51</accession>